<evidence type="ECO:0000313" key="2">
    <source>
        <dbReference type="EMBL" id="OBI89119.1"/>
    </source>
</evidence>
<comment type="caution">
    <text evidence="2">The sequence shown here is derived from an EMBL/GenBank/DDBJ whole genome shotgun (WGS) entry which is preliminary data.</text>
</comment>
<name>A0A1A3CQG9_MYCAS</name>
<dbReference type="InterPro" id="IPR037401">
    <property type="entry name" value="SnoaL-like"/>
</dbReference>
<reference evidence="2 3" key="1">
    <citation type="submission" date="2016-06" db="EMBL/GenBank/DDBJ databases">
        <authorList>
            <person name="Kjaerup R.B."/>
            <person name="Dalgaard T.S."/>
            <person name="Juul-Madsen H.R."/>
        </authorList>
    </citation>
    <scope>NUCLEOTIDE SEQUENCE [LARGE SCALE GENOMIC DNA]</scope>
    <source>
        <strain evidence="2 3">1081914.2</strain>
    </source>
</reference>
<dbReference type="Gene3D" id="3.10.450.50">
    <property type="match status" value="1"/>
</dbReference>
<dbReference type="OrthoDB" id="5735022at2"/>
<gene>
    <name evidence="2" type="ORF">A9X01_14300</name>
</gene>
<dbReference type="SUPFAM" id="SSF54427">
    <property type="entry name" value="NTF2-like"/>
    <property type="match status" value="1"/>
</dbReference>
<proteinExistence type="predicted"/>
<sequence length="265" mass="28699">MTTSNRDALLAAVERSPQAVSVHDRTAWVAVFTDDARVEDPVGSSPHVGHDEIYRFYDTFIGPRDIKFHRDLDIVHGPAVLRDLQLEVGMGAGVTMHIPAFLRYDLRDVDGEWKVAHLRAYWELPAMMLQFLKTGPRALSPGLGLARGLLGNQGPRGTVGFMTGFRRAGTRHKKLVEDFLTAVARGDKSAAVAALSSTGPITLGDDDPLDLAELSDRLRSASTGKVIGAGPAVVASVASDQGRGILFADVTRRGDQINEIRYFPA</sequence>
<dbReference type="AlphaFoldDB" id="A0A1A3CQG9"/>
<dbReference type="Pfam" id="PF12680">
    <property type="entry name" value="SnoaL_2"/>
    <property type="match status" value="1"/>
</dbReference>
<evidence type="ECO:0000313" key="3">
    <source>
        <dbReference type="Proteomes" id="UP000093795"/>
    </source>
</evidence>
<dbReference type="STRING" id="1790.A5645_12550"/>
<dbReference type="EMBL" id="LZKQ01000063">
    <property type="protein sequence ID" value="OBI89119.1"/>
    <property type="molecule type" value="Genomic_DNA"/>
</dbReference>
<accession>A0A1A3CQG9</accession>
<dbReference type="eggNOG" id="COG4319">
    <property type="taxonomic scope" value="Bacteria"/>
</dbReference>
<protein>
    <submittedName>
        <fullName evidence="2">Transporter</fullName>
    </submittedName>
</protein>
<organism evidence="2 3">
    <name type="scientific">Mycobacterium asiaticum</name>
    <dbReference type="NCBI Taxonomy" id="1790"/>
    <lineage>
        <taxon>Bacteria</taxon>
        <taxon>Bacillati</taxon>
        <taxon>Actinomycetota</taxon>
        <taxon>Actinomycetes</taxon>
        <taxon>Mycobacteriales</taxon>
        <taxon>Mycobacteriaceae</taxon>
        <taxon>Mycobacterium</taxon>
    </lineage>
</organism>
<dbReference type="Proteomes" id="UP000093795">
    <property type="component" value="Unassembled WGS sequence"/>
</dbReference>
<feature type="domain" description="SnoaL-like" evidence="1">
    <location>
        <begin position="13"/>
        <end position="104"/>
    </location>
</feature>
<dbReference type="RefSeq" id="WP_065119902.1">
    <property type="nucleotide sequence ID" value="NZ_LZKQ01000063.1"/>
</dbReference>
<evidence type="ECO:0000259" key="1">
    <source>
        <dbReference type="Pfam" id="PF12680"/>
    </source>
</evidence>
<dbReference type="InterPro" id="IPR032710">
    <property type="entry name" value="NTF2-like_dom_sf"/>
</dbReference>